<dbReference type="AlphaFoldDB" id="A0A7S1API9"/>
<dbReference type="InterPro" id="IPR000917">
    <property type="entry name" value="Sulfatase_N"/>
</dbReference>
<dbReference type="Pfam" id="PF00884">
    <property type="entry name" value="Sulfatase"/>
    <property type="match status" value="1"/>
</dbReference>
<evidence type="ECO:0000256" key="2">
    <source>
        <dbReference type="ARBA" id="ARBA00022729"/>
    </source>
</evidence>
<dbReference type="InterPro" id="IPR024607">
    <property type="entry name" value="Sulfatase_CS"/>
</dbReference>
<gene>
    <name evidence="7" type="ORF">NSCI0253_LOCUS34742</name>
</gene>
<feature type="signal peptide" evidence="5">
    <location>
        <begin position="1"/>
        <end position="19"/>
    </location>
</feature>
<reference evidence="7" key="1">
    <citation type="submission" date="2021-01" db="EMBL/GenBank/DDBJ databases">
        <authorList>
            <person name="Corre E."/>
            <person name="Pelletier E."/>
            <person name="Niang G."/>
            <person name="Scheremetjew M."/>
            <person name="Finn R."/>
            <person name="Kale V."/>
            <person name="Holt S."/>
            <person name="Cochrane G."/>
            <person name="Meng A."/>
            <person name="Brown T."/>
            <person name="Cohen L."/>
        </authorList>
    </citation>
    <scope>NUCLEOTIDE SEQUENCE</scope>
</reference>
<keyword evidence="2 5" id="KW-0732">Signal</keyword>
<dbReference type="PROSITE" id="PS00523">
    <property type="entry name" value="SULFATASE_1"/>
    <property type="match status" value="1"/>
</dbReference>
<dbReference type="EMBL" id="HBFQ01048617">
    <property type="protein sequence ID" value="CAD8860388.1"/>
    <property type="molecule type" value="Transcribed_RNA"/>
</dbReference>
<dbReference type="Gene3D" id="3.40.720.10">
    <property type="entry name" value="Alkaline Phosphatase, subunit A"/>
    <property type="match status" value="1"/>
</dbReference>
<feature type="domain" description="Sulfatase N-terminal" evidence="6">
    <location>
        <begin position="39"/>
        <end position="378"/>
    </location>
</feature>
<sequence>MAWLPWYVVFFYGAAHVAAQDLFLRADEGRGQEKRTTRPNIVWFLTDDQDQMLGSSFPTFGATPMPKTRRLMEEAGTQASNWYIHTPICSPSRSELLTGRYFHNVKQEGHSYMHVNYTTVNENHFLKILKEEAGYTTGLFGKYVNVMPKSPPAGFDAWLANGGGDYIGPQFQVKNIDGIADGKVKFGEFHYTTAVVGNTSIQWIKKVAGQGKPFFAYIAPKAAHEPFIPAPWYLEHWDESWPAHEPRPENWNCSFESRKHHHGTVATEPMITEFAAKIVTGVFKNRWRTLMSVDDVIGDVVQTVSDLGLLDSTYFFYSSDHGFQLGQFNILMDKRHVYEWNTKIHLLARGPGIQAGSVMPMPGTQVDIAPTLLGLAGVRAPSSMDGKSIVPFLVDPLSNDLFDSTREHLQSLGDLAVYRDTWRNEVFIEYYFCDNNVKCTVECDSGAPTGDYPHKDSNCVDLANNADCWCQGKPSDVSSTCYATETPANNFIALRMFDDEGTLYAEFQSGNELNEDIKFDAVDFVEHYHVGKDTWQMHNLHNDSSLSPKREALSKRLHEWFRCAGSTCP</sequence>
<dbReference type="InterPro" id="IPR017850">
    <property type="entry name" value="Alkaline_phosphatase_core_sf"/>
</dbReference>
<dbReference type="PANTHER" id="PTHR43108:SF8">
    <property type="entry name" value="SD21168P"/>
    <property type="match status" value="1"/>
</dbReference>
<evidence type="ECO:0000259" key="6">
    <source>
        <dbReference type="Pfam" id="PF00884"/>
    </source>
</evidence>
<proteinExistence type="inferred from homology"/>
<dbReference type="GO" id="GO:0008449">
    <property type="term" value="F:N-acetylglucosamine-6-sulfatase activity"/>
    <property type="evidence" value="ECO:0007669"/>
    <property type="project" value="TreeGrafter"/>
</dbReference>
<keyword evidence="3" id="KW-0378">Hydrolase</keyword>
<evidence type="ECO:0000256" key="3">
    <source>
        <dbReference type="ARBA" id="ARBA00022801"/>
    </source>
</evidence>
<feature type="chain" id="PRO_5031411340" description="Sulfatase N-terminal domain-containing protein" evidence="5">
    <location>
        <begin position="20"/>
        <end position="569"/>
    </location>
</feature>
<accession>A0A7S1API9</accession>
<dbReference type="SUPFAM" id="SSF53649">
    <property type="entry name" value="Alkaline phosphatase-like"/>
    <property type="match status" value="1"/>
</dbReference>
<evidence type="ECO:0000313" key="7">
    <source>
        <dbReference type="EMBL" id="CAD8860388.1"/>
    </source>
</evidence>
<dbReference type="GO" id="GO:0005539">
    <property type="term" value="F:glycosaminoglycan binding"/>
    <property type="evidence" value="ECO:0007669"/>
    <property type="project" value="TreeGrafter"/>
</dbReference>
<organism evidence="7">
    <name type="scientific">Noctiluca scintillans</name>
    <name type="common">Sea sparkle</name>
    <name type="synonym">Red tide dinoflagellate</name>
    <dbReference type="NCBI Taxonomy" id="2966"/>
    <lineage>
        <taxon>Eukaryota</taxon>
        <taxon>Sar</taxon>
        <taxon>Alveolata</taxon>
        <taxon>Dinophyceae</taxon>
        <taxon>Noctilucales</taxon>
        <taxon>Noctilucaceae</taxon>
        <taxon>Noctiluca</taxon>
    </lineage>
</organism>
<dbReference type="CDD" id="cd16147">
    <property type="entry name" value="G6S"/>
    <property type="match status" value="1"/>
</dbReference>
<dbReference type="PANTHER" id="PTHR43108">
    <property type="entry name" value="N-ACETYLGLUCOSAMINE-6-SULFATASE FAMILY MEMBER"/>
    <property type="match status" value="1"/>
</dbReference>
<evidence type="ECO:0000256" key="1">
    <source>
        <dbReference type="ARBA" id="ARBA00008779"/>
    </source>
</evidence>
<evidence type="ECO:0000256" key="4">
    <source>
        <dbReference type="ARBA" id="ARBA00023180"/>
    </source>
</evidence>
<comment type="similarity">
    <text evidence="1">Belongs to the sulfatase family.</text>
</comment>
<evidence type="ECO:0000256" key="5">
    <source>
        <dbReference type="SAM" id="SignalP"/>
    </source>
</evidence>
<protein>
    <recommendedName>
        <fullName evidence="6">Sulfatase N-terminal domain-containing protein</fullName>
    </recommendedName>
</protein>
<name>A0A7S1API9_NOCSC</name>
<keyword evidence="4" id="KW-0325">Glycoprotein</keyword>